<dbReference type="Proteomes" id="UP000830115">
    <property type="component" value="Chromosome"/>
</dbReference>
<protein>
    <recommendedName>
        <fullName evidence="3">TetR family transcriptional regulator</fullName>
    </recommendedName>
</protein>
<proteinExistence type="predicted"/>
<name>A0ABY4M4P7_9ACTN</name>
<dbReference type="RefSeq" id="WP_248862006.1">
    <property type="nucleotide sequence ID" value="NZ_CP086322.1"/>
</dbReference>
<evidence type="ECO:0000313" key="2">
    <source>
        <dbReference type="Proteomes" id="UP000830115"/>
    </source>
</evidence>
<dbReference type="EMBL" id="CP086322">
    <property type="protein sequence ID" value="UQA91211.1"/>
    <property type="molecule type" value="Genomic_DNA"/>
</dbReference>
<accession>A0ABY4M4P7</accession>
<reference evidence="1" key="1">
    <citation type="submission" date="2021-10" db="EMBL/GenBank/DDBJ databases">
        <title>Streptomyces nigrumlapis sp.nov.,an antimicrobial producing actinobacterium isolated from Black Gobi rocks.</title>
        <authorList>
            <person name="Wen Y."/>
            <person name="Zhang W."/>
            <person name="Liu X.G."/>
        </authorList>
    </citation>
    <scope>NUCLEOTIDE SEQUENCE</scope>
    <source>
        <strain evidence="1">ST13-2-2</strain>
    </source>
</reference>
<gene>
    <name evidence="1" type="ORF">K9S39_04375</name>
</gene>
<keyword evidence="2" id="KW-1185">Reference proteome</keyword>
<evidence type="ECO:0008006" key="3">
    <source>
        <dbReference type="Google" id="ProtNLM"/>
    </source>
</evidence>
<organism evidence="1 2">
    <name type="scientific">Streptomyces halobius</name>
    <dbReference type="NCBI Taxonomy" id="2879846"/>
    <lineage>
        <taxon>Bacteria</taxon>
        <taxon>Bacillati</taxon>
        <taxon>Actinomycetota</taxon>
        <taxon>Actinomycetes</taxon>
        <taxon>Kitasatosporales</taxon>
        <taxon>Streptomycetaceae</taxon>
        <taxon>Streptomyces</taxon>
    </lineage>
</organism>
<sequence length="59" mass="6304">MSRAANDVSDLPPENEQVRDAANLIDSAALHYFEHPGATLRQAIKASCASVGSRTDPTH</sequence>
<evidence type="ECO:0000313" key="1">
    <source>
        <dbReference type="EMBL" id="UQA91211.1"/>
    </source>
</evidence>